<sequence>MEAVGDLDRLWCPGAGAVRERPGAVPAGDLDAGMGGQPVRKGLGLAAFEEVERCAGLAVDQQRPVGLTAPSDRTWSSREWVPLRSRKDGDAQTGRTSPLS</sequence>
<evidence type="ECO:0000313" key="2">
    <source>
        <dbReference type="EMBL" id="GES16278.1"/>
    </source>
</evidence>
<evidence type="ECO:0000313" key="3">
    <source>
        <dbReference type="Proteomes" id="UP000331127"/>
    </source>
</evidence>
<dbReference type="AlphaFoldDB" id="A0A5M3XDY1"/>
<reference evidence="2 3" key="1">
    <citation type="submission" date="2019-10" db="EMBL/GenBank/DDBJ databases">
        <title>Whole genome shotgun sequence of Acrocarpospora macrocephala NBRC 16266.</title>
        <authorList>
            <person name="Ichikawa N."/>
            <person name="Kimura A."/>
            <person name="Kitahashi Y."/>
            <person name="Komaki H."/>
            <person name="Oguchi A."/>
        </authorList>
    </citation>
    <scope>NUCLEOTIDE SEQUENCE [LARGE SCALE GENOMIC DNA]</scope>
    <source>
        <strain evidence="2 3">NBRC 16266</strain>
    </source>
</reference>
<gene>
    <name evidence="2" type="ORF">Amac_098760</name>
</gene>
<keyword evidence="3" id="KW-1185">Reference proteome</keyword>
<accession>A0A5M3XDY1</accession>
<dbReference type="Proteomes" id="UP000331127">
    <property type="component" value="Unassembled WGS sequence"/>
</dbReference>
<name>A0A5M3XDY1_9ACTN</name>
<protein>
    <submittedName>
        <fullName evidence="2">Uncharacterized protein</fullName>
    </submittedName>
</protein>
<dbReference type="EMBL" id="BLAE01000096">
    <property type="protein sequence ID" value="GES16278.1"/>
    <property type="molecule type" value="Genomic_DNA"/>
</dbReference>
<feature type="region of interest" description="Disordered" evidence="1">
    <location>
        <begin position="66"/>
        <end position="100"/>
    </location>
</feature>
<evidence type="ECO:0000256" key="1">
    <source>
        <dbReference type="SAM" id="MobiDB-lite"/>
    </source>
</evidence>
<comment type="caution">
    <text evidence="2">The sequence shown here is derived from an EMBL/GenBank/DDBJ whole genome shotgun (WGS) entry which is preliminary data.</text>
</comment>
<organism evidence="2 3">
    <name type="scientific">Acrocarpospora macrocephala</name>
    <dbReference type="NCBI Taxonomy" id="150177"/>
    <lineage>
        <taxon>Bacteria</taxon>
        <taxon>Bacillati</taxon>
        <taxon>Actinomycetota</taxon>
        <taxon>Actinomycetes</taxon>
        <taxon>Streptosporangiales</taxon>
        <taxon>Streptosporangiaceae</taxon>
        <taxon>Acrocarpospora</taxon>
    </lineage>
</organism>
<proteinExistence type="predicted"/>